<dbReference type="PANTHER" id="PTHR16301">
    <property type="entry name" value="IMPACT-RELATED"/>
    <property type="match status" value="1"/>
</dbReference>
<comment type="similarity">
    <text evidence="1">Belongs to the IMPACT family.</text>
</comment>
<feature type="region of interest" description="Disordered" evidence="2">
    <location>
        <begin position="15"/>
        <end position="44"/>
    </location>
</feature>
<dbReference type="InterPro" id="IPR020568">
    <property type="entry name" value="Ribosomal_Su5_D2-typ_SF"/>
</dbReference>
<proteinExistence type="inferred from homology"/>
<dbReference type="OrthoDB" id="69641at2759"/>
<name>A0A5C3QYC9_9AGAR</name>
<organism evidence="4 5">
    <name type="scientific">Pterulicium gracile</name>
    <dbReference type="NCBI Taxonomy" id="1884261"/>
    <lineage>
        <taxon>Eukaryota</taxon>
        <taxon>Fungi</taxon>
        <taxon>Dikarya</taxon>
        <taxon>Basidiomycota</taxon>
        <taxon>Agaricomycotina</taxon>
        <taxon>Agaricomycetes</taxon>
        <taxon>Agaricomycetidae</taxon>
        <taxon>Agaricales</taxon>
        <taxon>Pleurotineae</taxon>
        <taxon>Pterulaceae</taxon>
        <taxon>Pterulicium</taxon>
    </lineage>
</organism>
<dbReference type="STRING" id="1884261.A0A5C3QYC9"/>
<keyword evidence="5" id="KW-1185">Reference proteome</keyword>
<evidence type="ECO:0000259" key="3">
    <source>
        <dbReference type="Pfam" id="PF01205"/>
    </source>
</evidence>
<dbReference type="EMBL" id="ML178814">
    <property type="protein sequence ID" value="TFL07026.1"/>
    <property type="molecule type" value="Genomic_DNA"/>
</dbReference>
<dbReference type="SUPFAM" id="SSF54211">
    <property type="entry name" value="Ribosomal protein S5 domain 2-like"/>
    <property type="match status" value="1"/>
</dbReference>
<dbReference type="Proteomes" id="UP000305067">
    <property type="component" value="Unassembled WGS sequence"/>
</dbReference>
<dbReference type="GO" id="GO:0005737">
    <property type="term" value="C:cytoplasm"/>
    <property type="evidence" value="ECO:0007669"/>
    <property type="project" value="TreeGrafter"/>
</dbReference>
<gene>
    <name evidence="4" type="ORF">BDV98DRAFT_557130</name>
</gene>
<dbReference type="InterPro" id="IPR036956">
    <property type="entry name" value="Impact_N_sf"/>
</dbReference>
<evidence type="ECO:0000256" key="1">
    <source>
        <dbReference type="ARBA" id="ARBA00007665"/>
    </source>
</evidence>
<dbReference type="InterPro" id="IPR023582">
    <property type="entry name" value="Impact"/>
</dbReference>
<accession>A0A5C3QYC9</accession>
<dbReference type="AlphaFoldDB" id="A0A5C3QYC9"/>
<dbReference type="GO" id="GO:0006446">
    <property type="term" value="P:regulation of translational initiation"/>
    <property type="evidence" value="ECO:0007669"/>
    <property type="project" value="TreeGrafter"/>
</dbReference>
<dbReference type="Pfam" id="PF01205">
    <property type="entry name" value="Impact_N"/>
    <property type="match status" value="1"/>
</dbReference>
<sequence length="109" mass="11667">MKRATHMMYAFRVMPEKSTPGGAAHTSSTVSGQDDGGESGSGERLAKLLELSQCENVAVVVTRWYGGVHLGSTRWKRISEVAKEALARGEFSGGGKLRKQAMKGQGKAK</sequence>
<evidence type="ECO:0000256" key="2">
    <source>
        <dbReference type="SAM" id="MobiDB-lite"/>
    </source>
</evidence>
<dbReference type="GO" id="GO:0140469">
    <property type="term" value="P:GCN2-mediated signaling"/>
    <property type="evidence" value="ECO:0007669"/>
    <property type="project" value="TreeGrafter"/>
</dbReference>
<dbReference type="InterPro" id="IPR001498">
    <property type="entry name" value="Impact_N"/>
</dbReference>
<dbReference type="PANTHER" id="PTHR16301:SF25">
    <property type="entry name" value="PROTEIN IMPACT"/>
    <property type="match status" value="1"/>
</dbReference>
<evidence type="ECO:0000313" key="5">
    <source>
        <dbReference type="Proteomes" id="UP000305067"/>
    </source>
</evidence>
<protein>
    <recommendedName>
        <fullName evidence="3">Impact N-terminal domain-containing protein</fullName>
    </recommendedName>
</protein>
<evidence type="ECO:0000313" key="4">
    <source>
        <dbReference type="EMBL" id="TFL07026.1"/>
    </source>
</evidence>
<dbReference type="Gene3D" id="3.30.230.30">
    <property type="entry name" value="Impact, N-terminal domain"/>
    <property type="match status" value="1"/>
</dbReference>
<reference evidence="4 5" key="1">
    <citation type="journal article" date="2019" name="Nat. Ecol. Evol.">
        <title>Megaphylogeny resolves global patterns of mushroom evolution.</title>
        <authorList>
            <person name="Varga T."/>
            <person name="Krizsan K."/>
            <person name="Foldi C."/>
            <person name="Dima B."/>
            <person name="Sanchez-Garcia M."/>
            <person name="Sanchez-Ramirez S."/>
            <person name="Szollosi G.J."/>
            <person name="Szarkandi J.G."/>
            <person name="Papp V."/>
            <person name="Albert L."/>
            <person name="Andreopoulos W."/>
            <person name="Angelini C."/>
            <person name="Antonin V."/>
            <person name="Barry K.W."/>
            <person name="Bougher N.L."/>
            <person name="Buchanan P."/>
            <person name="Buyck B."/>
            <person name="Bense V."/>
            <person name="Catcheside P."/>
            <person name="Chovatia M."/>
            <person name="Cooper J."/>
            <person name="Damon W."/>
            <person name="Desjardin D."/>
            <person name="Finy P."/>
            <person name="Geml J."/>
            <person name="Haridas S."/>
            <person name="Hughes K."/>
            <person name="Justo A."/>
            <person name="Karasinski D."/>
            <person name="Kautmanova I."/>
            <person name="Kiss B."/>
            <person name="Kocsube S."/>
            <person name="Kotiranta H."/>
            <person name="LaButti K.M."/>
            <person name="Lechner B.E."/>
            <person name="Liimatainen K."/>
            <person name="Lipzen A."/>
            <person name="Lukacs Z."/>
            <person name="Mihaltcheva S."/>
            <person name="Morgado L.N."/>
            <person name="Niskanen T."/>
            <person name="Noordeloos M.E."/>
            <person name="Ohm R.A."/>
            <person name="Ortiz-Santana B."/>
            <person name="Ovrebo C."/>
            <person name="Racz N."/>
            <person name="Riley R."/>
            <person name="Savchenko A."/>
            <person name="Shiryaev A."/>
            <person name="Soop K."/>
            <person name="Spirin V."/>
            <person name="Szebenyi C."/>
            <person name="Tomsovsky M."/>
            <person name="Tulloss R.E."/>
            <person name="Uehling J."/>
            <person name="Grigoriev I.V."/>
            <person name="Vagvolgyi C."/>
            <person name="Papp T."/>
            <person name="Martin F.M."/>
            <person name="Miettinen O."/>
            <person name="Hibbett D.S."/>
            <person name="Nagy L.G."/>
        </authorList>
    </citation>
    <scope>NUCLEOTIDE SEQUENCE [LARGE SCALE GENOMIC DNA]</scope>
    <source>
        <strain evidence="4 5">CBS 309.79</strain>
    </source>
</reference>
<feature type="domain" description="Impact N-terminal" evidence="3">
    <location>
        <begin position="2"/>
        <end position="86"/>
    </location>
</feature>